<protein>
    <submittedName>
        <fullName evidence="1">Amidohydrolase 2</fullName>
    </submittedName>
</protein>
<sequence>MAPAMAIKELPERTLFSSDAPYGNPLLFKKMIEISSKDAKTAEQILGGNITNLLNLK</sequence>
<dbReference type="InterPro" id="IPR032466">
    <property type="entry name" value="Metal_Hydrolase"/>
</dbReference>
<dbReference type="AlphaFoldDB" id="A0A0E3K5T9"/>
<dbReference type="Proteomes" id="UP000033115">
    <property type="component" value="Chromosome"/>
</dbReference>
<name>A0A0E3K5T9_CLOSL</name>
<evidence type="ECO:0000313" key="2">
    <source>
        <dbReference type="Proteomes" id="UP000033115"/>
    </source>
</evidence>
<dbReference type="HOGENOM" id="CLU_195958_0_0_9"/>
<dbReference type="STRING" id="1548.CSCA_5299"/>
<dbReference type="EMBL" id="CP009933">
    <property type="protein sequence ID" value="AKA72424.1"/>
    <property type="molecule type" value="Genomic_DNA"/>
</dbReference>
<evidence type="ECO:0000313" key="1">
    <source>
        <dbReference type="EMBL" id="AKA72424.1"/>
    </source>
</evidence>
<organism evidence="1 2">
    <name type="scientific">Clostridium scatologenes</name>
    <dbReference type="NCBI Taxonomy" id="1548"/>
    <lineage>
        <taxon>Bacteria</taxon>
        <taxon>Bacillati</taxon>
        <taxon>Bacillota</taxon>
        <taxon>Clostridia</taxon>
        <taxon>Eubacteriales</taxon>
        <taxon>Clostridiaceae</taxon>
        <taxon>Clostridium</taxon>
    </lineage>
</organism>
<accession>A0A0E3K5T9</accession>
<proteinExistence type="predicted"/>
<dbReference type="RefSeq" id="WP_242860970.1">
    <property type="nucleotide sequence ID" value="NZ_CP009933.1"/>
</dbReference>
<reference evidence="1 2" key="1">
    <citation type="journal article" date="2015" name="J. Biotechnol.">
        <title>Complete genome sequence of a malodorant-producing acetogen, Clostridium scatologenes ATCC 25775(T).</title>
        <authorList>
            <person name="Zhu Z."/>
            <person name="Guo T."/>
            <person name="Zheng H."/>
            <person name="Song T."/>
            <person name="Ouyang P."/>
            <person name="Xie J."/>
        </authorList>
    </citation>
    <scope>NUCLEOTIDE SEQUENCE [LARGE SCALE GENOMIC DNA]</scope>
    <source>
        <strain evidence="1 2">ATCC 25775</strain>
    </source>
</reference>
<keyword evidence="1" id="KW-0378">Hydrolase</keyword>
<dbReference type="Gene3D" id="3.20.20.140">
    <property type="entry name" value="Metal-dependent hydrolases"/>
    <property type="match status" value="1"/>
</dbReference>
<gene>
    <name evidence="1" type="ORF">CSCA_5299</name>
</gene>
<dbReference type="GO" id="GO:0016787">
    <property type="term" value="F:hydrolase activity"/>
    <property type="evidence" value="ECO:0007669"/>
    <property type="project" value="UniProtKB-KW"/>
</dbReference>
<dbReference type="KEGG" id="csq:CSCA_5299"/>
<dbReference type="SUPFAM" id="SSF51556">
    <property type="entry name" value="Metallo-dependent hydrolases"/>
    <property type="match status" value="1"/>
</dbReference>
<keyword evidence="2" id="KW-1185">Reference proteome</keyword>